<proteinExistence type="predicted"/>
<evidence type="ECO:0000256" key="6">
    <source>
        <dbReference type="ARBA" id="ARBA00022741"/>
    </source>
</evidence>
<dbReference type="PROSITE" id="PS50294">
    <property type="entry name" value="WD_REPEATS_REGION"/>
    <property type="match status" value="1"/>
</dbReference>
<dbReference type="STRING" id="425265.A8QCN3"/>
<dbReference type="EC" id="2.7.11.1" evidence="1"/>
<keyword evidence="14" id="KW-1185">Reference proteome</keyword>
<evidence type="ECO:0000256" key="5">
    <source>
        <dbReference type="ARBA" id="ARBA00022737"/>
    </source>
</evidence>
<dbReference type="GO" id="GO:0034271">
    <property type="term" value="C:phosphatidylinositol 3-kinase complex, class III, type I"/>
    <property type="evidence" value="ECO:0007669"/>
    <property type="project" value="TreeGrafter"/>
</dbReference>
<dbReference type="FunCoup" id="A8QCN3">
    <property type="interactions" value="279"/>
</dbReference>
<dbReference type="PANTHER" id="PTHR17583:SF0">
    <property type="entry name" value="PHOSPHOINOSITIDE 3-KINASE REGULATORY SUBUNIT 4"/>
    <property type="match status" value="1"/>
</dbReference>
<evidence type="ECO:0000256" key="4">
    <source>
        <dbReference type="ARBA" id="ARBA00022679"/>
    </source>
</evidence>
<name>A8QCN3_MALGO</name>
<dbReference type="PROSITE" id="PS50011">
    <property type="entry name" value="PROTEIN_KINASE_DOM"/>
    <property type="match status" value="1"/>
</dbReference>
<keyword evidence="2" id="KW-0723">Serine/threonine-protein kinase</keyword>
<dbReference type="GO" id="GO:0005524">
    <property type="term" value="F:ATP binding"/>
    <property type="evidence" value="ECO:0007669"/>
    <property type="project" value="UniProtKB-KW"/>
</dbReference>
<evidence type="ECO:0000256" key="9">
    <source>
        <dbReference type="PROSITE-ProRule" id="PRU00103"/>
    </source>
</evidence>
<evidence type="ECO:0000256" key="8">
    <source>
        <dbReference type="ARBA" id="ARBA00022840"/>
    </source>
</evidence>
<feature type="repeat" description="HEAT" evidence="9">
    <location>
        <begin position="543"/>
        <end position="580"/>
    </location>
</feature>
<evidence type="ECO:0000256" key="10">
    <source>
        <dbReference type="PROSITE-ProRule" id="PRU00221"/>
    </source>
</evidence>
<dbReference type="SUPFAM" id="SSF56112">
    <property type="entry name" value="Protein kinase-like (PK-like)"/>
    <property type="match status" value="1"/>
</dbReference>
<evidence type="ECO:0000256" key="11">
    <source>
        <dbReference type="SAM" id="MobiDB-lite"/>
    </source>
</evidence>
<dbReference type="SUPFAM" id="SSF50978">
    <property type="entry name" value="WD40 repeat-like"/>
    <property type="match status" value="1"/>
</dbReference>
<dbReference type="PROSITE" id="PS50082">
    <property type="entry name" value="WD_REPEATS_2"/>
    <property type="match status" value="1"/>
</dbReference>
<keyword evidence="4" id="KW-0808">Transferase</keyword>
<dbReference type="InParanoid" id="A8QCN3"/>
<dbReference type="KEGG" id="mgl:MGL_4028"/>
<dbReference type="Proteomes" id="UP000008837">
    <property type="component" value="Unassembled WGS sequence"/>
</dbReference>
<dbReference type="VEuPathDB" id="FungiDB:MGL_4028"/>
<dbReference type="PANTHER" id="PTHR17583">
    <property type="entry name" value="PHOSPHOINOSITIDE 3-KINASE REGULATORY SUBUNIT 4"/>
    <property type="match status" value="1"/>
</dbReference>
<keyword evidence="8" id="KW-0067">ATP-binding</keyword>
<dbReference type="InterPro" id="IPR036322">
    <property type="entry name" value="WD40_repeat_dom_sf"/>
</dbReference>
<dbReference type="Pfam" id="PF22956">
    <property type="entry name" value="VPS15-like_hel"/>
    <property type="match status" value="1"/>
</dbReference>
<feature type="region of interest" description="Disordered" evidence="11">
    <location>
        <begin position="878"/>
        <end position="898"/>
    </location>
</feature>
<dbReference type="InterPro" id="IPR011009">
    <property type="entry name" value="Kinase-like_dom_sf"/>
</dbReference>
<feature type="domain" description="Protein kinase" evidence="12">
    <location>
        <begin position="1"/>
        <end position="262"/>
    </location>
</feature>
<dbReference type="InterPro" id="IPR000719">
    <property type="entry name" value="Prot_kinase_dom"/>
</dbReference>
<organism evidence="13 14">
    <name type="scientific">Malassezia globosa (strain ATCC MYA-4612 / CBS 7966)</name>
    <name type="common">Dandruff-associated fungus</name>
    <dbReference type="NCBI Taxonomy" id="425265"/>
    <lineage>
        <taxon>Eukaryota</taxon>
        <taxon>Fungi</taxon>
        <taxon>Dikarya</taxon>
        <taxon>Basidiomycota</taxon>
        <taxon>Ustilaginomycotina</taxon>
        <taxon>Malasseziomycetes</taxon>
        <taxon>Malasseziales</taxon>
        <taxon>Malasseziaceae</taxon>
        <taxon>Malassezia</taxon>
    </lineage>
</organism>
<evidence type="ECO:0000256" key="7">
    <source>
        <dbReference type="ARBA" id="ARBA00022777"/>
    </source>
</evidence>
<keyword evidence="3 10" id="KW-0853">WD repeat</keyword>
<keyword evidence="7" id="KW-0418">Kinase</keyword>
<dbReference type="RefSeq" id="XP_001728861.1">
    <property type="nucleotide sequence ID" value="XM_001728809.1"/>
</dbReference>
<dbReference type="Pfam" id="PF00400">
    <property type="entry name" value="WD40"/>
    <property type="match status" value="2"/>
</dbReference>
<dbReference type="GO" id="GO:0004674">
    <property type="term" value="F:protein serine/threonine kinase activity"/>
    <property type="evidence" value="ECO:0007669"/>
    <property type="project" value="UniProtKB-KW"/>
</dbReference>
<evidence type="ECO:0000259" key="12">
    <source>
        <dbReference type="PROSITE" id="PS50011"/>
    </source>
</evidence>
<dbReference type="PROSITE" id="PS00108">
    <property type="entry name" value="PROTEIN_KINASE_ST"/>
    <property type="match status" value="1"/>
</dbReference>
<keyword evidence="6" id="KW-0547">Nucleotide-binding</keyword>
<feature type="region of interest" description="Disordered" evidence="11">
    <location>
        <begin position="840"/>
        <end position="865"/>
    </location>
</feature>
<feature type="repeat" description="WD" evidence="10">
    <location>
        <begin position="1007"/>
        <end position="1048"/>
    </location>
</feature>
<dbReference type="InterPro" id="IPR015943">
    <property type="entry name" value="WD40/YVTN_repeat-like_dom_sf"/>
</dbReference>
<dbReference type="SMART" id="SM00220">
    <property type="entry name" value="S_TKc"/>
    <property type="match status" value="1"/>
</dbReference>
<dbReference type="InterPro" id="IPR045162">
    <property type="entry name" value="Vps15-like"/>
</dbReference>
<dbReference type="Gene3D" id="1.10.510.10">
    <property type="entry name" value="Transferase(Phosphotransferase) domain 1"/>
    <property type="match status" value="1"/>
</dbReference>
<reference evidence="13 14" key="1">
    <citation type="journal article" date="2007" name="Proc. Natl. Acad. Sci. U.S.A.">
        <title>Dandruff-associated Malassezia genomes reveal convergent and divergent virulence traits shared with plant and human fungal pathogens.</title>
        <authorList>
            <person name="Xu J."/>
            <person name="Saunders C.W."/>
            <person name="Hu P."/>
            <person name="Grant R.A."/>
            <person name="Boekhout T."/>
            <person name="Kuramae E.E."/>
            <person name="Kronstad J.W."/>
            <person name="Deangelis Y.M."/>
            <person name="Reeder N.L."/>
            <person name="Johnstone K.R."/>
            <person name="Leland M."/>
            <person name="Fieno A.M."/>
            <person name="Begley W.M."/>
            <person name="Sun Y."/>
            <person name="Lacey M.P."/>
            <person name="Chaudhary T."/>
            <person name="Keough T."/>
            <person name="Chu L."/>
            <person name="Sears R."/>
            <person name="Yuan B."/>
            <person name="Dawson T.L.Jr."/>
        </authorList>
    </citation>
    <scope>NUCLEOTIDE SEQUENCE [LARGE SCALE GENOMIC DNA]</scope>
    <source>
        <strain evidence="14">ATCC MYA-4612 / CBS 7966</strain>
    </source>
</reference>
<gene>
    <name evidence="13" type="ORF">MGL_4028</name>
</gene>
<sequence>MPYELTSVEREALDNVPNVFTTQEVLETDGAGYLIRPWMTFNLYDRISTRPFLTDMEKVWISYQLIYAMHASHAQNVAHGDLKCENVLITSSLTAYVTDFASSFKPTYLPLDDPTDFSLFFDSSGRRICHIAPERFYESVTELPAGPISSRTQPKDIENMSEVLTYEPYLEILGLGRPNGRITEAMDVFSLGCVLAELWRDGSPLFTLSQMYRYRARQYDINPLLQSVSHSGMRDVITSMLALDPEKRPTFKHLLRDAHGILFPESFSVCLHLYLVDLQRPSPDIPLPQPPNENQGDQLRTRHFLEPDDRIEKLYEDWATLQKFFGAIPSIEGDQVQLHVSIPNVSLPHQVGRPPSLSDNEALLVLNVILANIRHCHRPSSKCHALELVVILVWGWLSDETRLDRVLPYLIALLTDKHPRVRAMALHGISVVFECIHVISAVNKRILHEFVWPHVVPLSHDPSVHVRCTLVSCLARISTNAMRLWFTSPTESFDTDVLSLQEFVRDQMYTLVCDSSSTVKCVLLSHATSLCTLLNTDCVKSVLLTHMLTYLNDENTDLRMAFFDAVVPIARLLESDTIEKCIYPFLLQALGDDDVRVQVQVLRAIQQLIPLFQPFMPWKLLDRTISLLYHPNPWVREASIGVVTEVSSLISNSDRWLRLYARIRPYLRCDITSITPISLLDHLVSPLSSHALQQCVSTMKTKKDATFLDLWYSQVRRVEIKDGVSSTNMRKEMDDLVRPPSSSHWMTLAVRIEEPHPNILSRLDGWGIPSGDIPKLAALWWYVEILATKNTRQQAKPAPPNMKLSGVRQRTVFFTPRIAYQALPSSVSIRTAQKRIQDLACVSSSQQDSREPQEQNSESELESKPQFEILNELSRKSEPSHFSYRSHGRTASKASSDATSLSECSIKWPVFTNPSTAQASTTLIHAHAERARAESAKEESDQAPGMLVVENTYEGMDPYIHAHLKAAYQQLQEQSRTVVSQHTPCISHVQTSPAGSHRPHGALVACLTEHTAAITSLSVALDQMFFVSGSDDGTVKVWDTSRLEKNVNSRSRLTYATHQSPITSVLVLSGTHCVISASKNGSLHVWGVGVQTGGSLPRYMRPHILGKHTLSENEYVRCLAQWTSGVDPVVVLGTSRGRIILWDVRHMNPLLTMSHPAEHGPVETLVLDPQRNWICTGTSCGVIGLWDVRFELCIRAWTVKSQSKILSCTLHPCYSRRILVAWSTHEPCCFATLDLDTGLVTDMFNVIDLEHAQVPDVAENLFSPCQDATHHFGAETTLPNLNGTHVLLASVYGYTSTAQKDTSLKGWILSAGSDRVVRFWDLGQADRCVAFGVDVHGEFTYVLILYLHILLQHVEGRRDSNYAVQPRRATFRPCTQALAVTYSSADENQTGCGCVA</sequence>
<dbReference type="OMA" id="ATNTCRI"/>
<protein>
    <recommendedName>
        <fullName evidence="1">non-specific serine/threonine protein kinase</fullName>
        <ecNumber evidence="1">2.7.11.1</ecNumber>
    </recommendedName>
</protein>
<evidence type="ECO:0000256" key="3">
    <source>
        <dbReference type="ARBA" id="ARBA00022574"/>
    </source>
</evidence>
<dbReference type="GeneID" id="5853167"/>
<evidence type="ECO:0000313" key="14">
    <source>
        <dbReference type="Proteomes" id="UP000008837"/>
    </source>
</evidence>
<dbReference type="InterPro" id="IPR016024">
    <property type="entry name" value="ARM-type_fold"/>
</dbReference>
<evidence type="ECO:0000256" key="1">
    <source>
        <dbReference type="ARBA" id="ARBA00012513"/>
    </source>
</evidence>
<dbReference type="GO" id="GO:0006623">
    <property type="term" value="P:protein targeting to vacuole"/>
    <property type="evidence" value="ECO:0007669"/>
    <property type="project" value="TreeGrafter"/>
</dbReference>
<dbReference type="Gene3D" id="2.130.10.10">
    <property type="entry name" value="YVTN repeat-like/Quinoprotein amine dehydrogenase"/>
    <property type="match status" value="2"/>
</dbReference>
<dbReference type="InterPro" id="IPR001680">
    <property type="entry name" value="WD40_rpt"/>
</dbReference>
<feature type="repeat" description="HEAT" evidence="9">
    <location>
        <begin position="406"/>
        <end position="444"/>
    </location>
</feature>
<dbReference type="PROSITE" id="PS50077">
    <property type="entry name" value="HEAT_REPEAT"/>
    <property type="match status" value="2"/>
</dbReference>
<dbReference type="OrthoDB" id="242910at2759"/>
<dbReference type="SMART" id="SM00320">
    <property type="entry name" value="WD40"/>
    <property type="match status" value="5"/>
</dbReference>
<dbReference type="InterPro" id="IPR008271">
    <property type="entry name" value="Ser/Thr_kinase_AS"/>
</dbReference>
<dbReference type="GO" id="GO:0016236">
    <property type="term" value="P:macroautophagy"/>
    <property type="evidence" value="ECO:0007669"/>
    <property type="project" value="InterPro"/>
</dbReference>
<dbReference type="GO" id="GO:0045324">
    <property type="term" value="P:late endosome to vacuole transport"/>
    <property type="evidence" value="ECO:0007669"/>
    <property type="project" value="InterPro"/>
</dbReference>
<dbReference type="Pfam" id="PF00069">
    <property type="entry name" value="Pkinase"/>
    <property type="match status" value="1"/>
</dbReference>
<dbReference type="GO" id="GO:0071561">
    <property type="term" value="C:nucleus-vacuole junction"/>
    <property type="evidence" value="ECO:0007669"/>
    <property type="project" value="TreeGrafter"/>
</dbReference>
<accession>A8QCN3</accession>
<dbReference type="GO" id="GO:0034272">
    <property type="term" value="C:phosphatidylinositol 3-kinase complex, class III, type II"/>
    <property type="evidence" value="ECO:0007669"/>
    <property type="project" value="TreeGrafter"/>
</dbReference>
<evidence type="ECO:0000256" key="2">
    <source>
        <dbReference type="ARBA" id="ARBA00022527"/>
    </source>
</evidence>
<evidence type="ECO:0000313" key="13">
    <source>
        <dbReference type="EMBL" id="EDP41647.1"/>
    </source>
</evidence>
<dbReference type="EMBL" id="AAYY01000018">
    <property type="protein sequence ID" value="EDP41647.1"/>
    <property type="molecule type" value="Genomic_DNA"/>
</dbReference>
<dbReference type="SUPFAM" id="SSF48371">
    <property type="entry name" value="ARM repeat"/>
    <property type="match status" value="1"/>
</dbReference>
<dbReference type="InterPro" id="IPR021133">
    <property type="entry name" value="HEAT_type_2"/>
</dbReference>
<dbReference type="InterPro" id="IPR055231">
    <property type="entry name" value="2AA_helical"/>
</dbReference>
<dbReference type="Gene3D" id="1.25.10.10">
    <property type="entry name" value="Leucine-rich Repeat Variant"/>
    <property type="match status" value="2"/>
</dbReference>
<comment type="caution">
    <text evidence="13">The sequence shown here is derived from an EMBL/GenBank/DDBJ whole genome shotgun (WGS) entry which is preliminary data.</text>
</comment>
<dbReference type="GO" id="GO:0005770">
    <property type="term" value="C:late endosome"/>
    <property type="evidence" value="ECO:0007669"/>
    <property type="project" value="TreeGrafter"/>
</dbReference>
<dbReference type="InterPro" id="IPR011989">
    <property type="entry name" value="ARM-like"/>
</dbReference>
<keyword evidence="5" id="KW-0677">Repeat</keyword>